<dbReference type="EMBL" id="CP002779">
    <property type="protein sequence ID" value="AEH24366.1"/>
    <property type="molecule type" value="Genomic_DNA"/>
</dbReference>
<dbReference type="SUPFAM" id="SSF46785">
    <property type="entry name" value="Winged helix' DNA-binding domain"/>
    <property type="match status" value="1"/>
</dbReference>
<dbReference type="Pfam" id="PF13551">
    <property type="entry name" value="HTH_29"/>
    <property type="match status" value="1"/>
</dbReference>
<protein>
    <recommendedName>
        <fullName evidence="3">ArsR family transcriptional regulator</fullName>
    </recommendedName>
</protein>
<accession>F8AIK0</accession>
<dbReference type="RefSeq" id="WP_013905423.1">
    <property type="nucleotide sequence ID" value="NC_015680.1"/>
</dbReference>
<dbReference type="AlphaFoldDB" id="F8AIK0"/>
<dbReference type="InterPro" id="IPR036388">
    <property type="entry name" value="WH-like_DNA-bd_sf"/>
</dbReference>
<evidence type="ECO:0000313" key="1">
    <source>
        <dbReference type="EMBL" id="AEH24366.1"/>
    </source>
</evidence>
<proteinExistence type="predicted"/>
<dbReference type="STRING" id="529709.PYCH_06780"/>
<gene>
    <name evidence="1" type="ordered locus">PYCH_06780</name>
</gene>
<evidence type="ECO:0008006" key="3">
    <source>
        <dbReference type="Google" id="ProtNLM"/>
    </source>
</evidence>
<reference evidence="1 2" key="1">
    <citation type="journal article" date="2011" name="J. Bacteriol.">
        <title>Complete genome sequence of the obligate piezophilic hyperthermophilic archaeon Pyrococcus yayanosii CH1.</title>
        <authorList>
            <person name="Jun X."/>
            <person name="Lupeng L."/>
            <person name="Minjuan X."/>
            <person name="Oger P."/>
            <person name="Fengping W."/>
            <person name="Jebbar M."/>
            <person name="Xiang X."/>
        </authorList>
    </citation>
    <scope>NUCLEOTIDE SEQUENCE [LARGE SCALE GENOMIC DNA]</scope>
    <source>
        <strain evidence="2">CH1 / JCM 16557</strain>
    </source>
</reference>
<evidence type="ECO:0000313" key="2">
    <source>
        <dbReference type="Proteomes" id="UP000008386"/>
    </source>
</evidence>
<dbReference type="Proteomes" id="UP000008386">
    <property type="component" value="Chromosome"/>
</dbReference>
<dbReference type="HOGENOM" id="CLU_2748408_0_0_2"/>
<dbReference type="Gene3D" id="1.10.10.10">
    <property type="entry name" value="Winged helix-like DNA-binding domain superfamily/Winged helix DNA-binding domain"/>
    <property type="match status" value="1"/>
</dbReference>
<dbReference type="eggNOG" id="arCOG05828">
    <property type="taxonomic scope" value="Archaea"/>
</dbReference>
<name>F8AIK0_PYRYC</name>
<dbReference type="KEGG" id="pya:PYCH_06780"/>
<keyword evidence="2" id="KW-1185">Reference proteome</keyword>
<dbReference type="InterPro" id="IPR036390">
    <property type="entry name" value="WH_DNA-bd_sf"/>
</dbReference>
<organism evidence="1 2">
    <name type="scientific">Pyrococcus yayanosii (strain CH1 / JCM 16557)</name>
    <dbReference type="NCBI Taxonomy" id="529709"/>
    <lineage>
        <taxon>Archaea</taxon>
        <taxon>Methanobacteriati</taxon>
        <taxon>Methanobacteriota</taxon>
        <taxon>Thermococci</taxon>
        <taxon>Thermococcales</taxon>
        <taxon>Thermococcaceae</taxon>
        <taxon>Pyrococcus</taxon>
    </lineage>
</organism>
<dbReference type="GeneID" id="10837254"/>
<sequence length="70" mass="8188">MKHLKVLKALENGPKTVEEIAEETGIGPMEVRRYLLRFAESGKVGSYRKDGKLYWKLKERDELGEEFKYV</sequence>
<dbReference type="OrthoDB" id="85663at2157"/>